<dbReference type="PANTHER" id="PTHR11802:SF479">
    <property type="entry name" value="CARBOXYPEPTIDASE"/>
    <property type="match status" value="1"/>
</dbReference>
<dbReference type="HOGENOM" id="CLU_008523_12_3_1"/>
<evidence type="ECO:0000256" key="5">
    <source>
        <dbReference type="ARBA" id="ARBA00023180"/>
    </source>
</evidence>
<dbReference type="STRING" id="913774.A0A0C3H5Y5"/>
<evidence type="ECO:0000313" key="7">
    <source>
        <dbReference type="EMBL" id="KIM98699.1"/>
    </source>
</evidence>
<feature type="signal peptide" evidence="6">
    <location>
        <begin position="1"/>
        <end position="18"/>
    </location>
</feature>
<organism evidence="7 8">
    <name type="scientific">Oidiodendron maius (strain Zn)</name>
    <dbReference type="NCBI Taxonomy" id="913774"/>
    <lineage>
        <taxon>Eukaryota</taxon>
        <taxon>Fungi</taxon>
        <taxon>Dikarya</taxon>
        <taxon>Ascomycota</taxon>
        <taxon>Pezizomycotina</taxon>
        <taxon>Leotiomycetes</taxon>
        <taxon>Leotiomycetes incertae sedis</taxon>
        <taxon>Myxotrichaceae</taxon>
        <taxon>Oidiodendron</taxon>
    </lineage>
</organism>
<dbReference type="EC" id="3.4.16.-" evidence="6"/>
<protein>
    <recommendedName>
        <fullName evidence="6">Carboxypeptidase</fullName>
        <ecNumber evidence="6">3.4.16.-</ecNumber>
    </recommendedName>
</protein>
<reference evidence="8" key="2">
    <citation type="submission" date="2015-01" db="EMBL/GenBank/DDBJ databases">
        <title>Evolutionary Origins and Diversification of the Mycorrhizal Mutualists.</title>
        <authorList>
            <consortium name="DOE Joint Genome Institute"/>
            <consortium name="Mycorrhizal Genomics Consortium"/>
            <person name="Kohler A."/>
            <person name="Kuo A."/>
            <person name="Nagy L.G."/>
            <person name="Floudas D."/>
            <person name="Copeland A."/>
            <person name="Barry K.W."/>
            <person name="Cichocki N."/>
            <person name="Veneault-Fourrey C."/>
            <person name="LaButti K."/>
            <person name="Lindquist E.A."/>
            <person name="Lipzen A."/>
            <person name="Lundell T."/>
            <person name="Morin E."/>
            <person name="Murat C."/>
            <person name="Riley R."/>
            <person name="Ohm R."/>
            <person name="Sun H."/>
            <person name="Tunlid A."/>
            <person name="Henrissat B."/>
            <person name="Grigoriev I.V."/>
            <person name="Hibbett D.S."/>
            <person name="Martin F."/>
        </authorList>
    </citation>
    <scope>NUCLEOTIDE SEQUENCE [LARGE SCALE GENOMIC DNA]</scope>
    <source>
        <strain evidence="8">Zn</strain>
    </source>
</reference>
<evidence type="ECO:0000256" key="2">
    <source>
        <dbReference type="ARBA" id="ARBA00022645"/>
    </source>
</evidence>
<dbReference type="OrthoDB" id="443318at2759"/>
<evidence type="ECO:0000256" key="1">
    <source>
        <dbReference type="ARBA" id="ARBA00009431"/>
    </source>
</evidence>
<keyword evidence="6" id="KW-0732">Signal</keyword>
<evidence type="ECO:0000256" key="3">
    <source>
        <dbReference type="ARBA" id="ARBA00022670"/>
    </source>
</evidence>
<dbReference type="InterPro" id="IPR029058">
    <property type="entry name" value="AB_hydrolase_fold"/>
</dbReference>
<gene>
    <name evidence="7" type="ORF">OIDMADRAFT_57045</name>
</gene>
<comment type="similarity">
    <text evidence="1 6">Belongs to the peptidase S10 family.</text>
</comment>
<dbReference type="PROSITE" id="PS00560">
    <property type="entry name" value="CARBOXYPEPT_SER_HIS"/>
    <property type="match status" value="1"/>
</dbReference>
<dbReference type="GO" id="GO:0004185">
    <property type="term" value="F:serine-type carboxypeptidase activity"/>
    <property type="evidence" value="ECO:0007669"/>
    <property type="project" value="UniProtKB-UniRule"/>
</dbReference>
<accession>A0A0C3H5Y5</accession>
<dbReference type="PANTHER" id="PTHR11802">
    <property type="entry name" value="SERINE PROTEASE FAMILY S10 SERINE CARBOXYPEPTIDASE"/>
    <property type="match status" value="1"/>
</dbReference>
<dbReference type="PROSITE" id="PS00131">
    <property type="entry name" value="CARBOXYPEPT_SER_SER"/>
    <property type="match status" value="1"/>
</dbReference>
<evidence type="ECO:0000313" key="8">
    <source>
        <dbReference type="Proteomes" id="UP000054321"/>
    </source>
</evidence>
<name>A0A0C3H5Y5_OIDMZ</name>
<keyword evidence="5" id="KW-0325">Glycoprotein</keyword>
<dbReference type="Proteomes" id="UP000054321">
    <property type="component" value="Unassembled WGS sequence"/>
</dbReference>
<dbReference type="InterPro" id="IPR001563">
    <property type="entry name" value="Peptidase_S10"/>
</dbReference>
<dbReference type="InParanoid" id="A0A0C3H5Y5"/>
<evidence type="ECO:0000256" key="4">
    <source>
        <dbReference type="ARBA" id="ARBA00022801"/>
    </source>
</evidence>
<dbReference type="AlphaFoldDB" id="A0A0C3H5Y5"/>
<evidence type="ECO:0000256" key="6">
    <source>
        <dbReference type="RuleBase" id="RU361156"/>
    </source>
</evidence>
<feature type="chain" id="PRO_5005111109" description="Carboxypeptidase" evidence="6">
    <location>
        <begin position="19"/>
        <end position="509"/>
    </location>
</feature>
<dbReference type="InterPro" id="IPR033124">
    <property type="entry name" value="Ser_caboxypep_his_AS"/>
</dbReference>
<dbReference type="Gene3D" id="3.40.50.1820">
    <property type="entry name" value="alpha/beta hydrolase"/>
    <property type="match status" value="1"/>
</dbReference>
<keyword evidence="2 6" id="KW-0121">Carboxypeptidase</keyword>
<dbReference type="EMBL" id="KN832880">
    <property type="protein sequence ID" value="KIM98699.1"/>
    <property type="molecule type" value="Genomic_DNA"/>
</dbReference>
<dbReference type="SUPFAM" id="SSF53474">
    <property type="entry name" value="alpha/beta-Hydrolases"/>
    <property type="match status" value="1"/>
</dbReference>
<keyword evidence="8" id="KW-1185">Reference proteome</keyword>
<keyword evidence="4 6" id="KW-0378">Hydrolase</keyword>
<proteinExistence type="inferred from homology"/>
<dbReference type="PRINTS" id="PR00724">
    <property type="entry name" value="CRBOXYPTASEC"/>
</dbReference>
<dbReference type="Pfam" id="PF00450">
    <property type="entry name" value="Peptidase_S10"/>
    <property type="match status" value="1"/>
</dbReference>
<reference evidence="7 8" key="1">
    <citation type="submission" date="2014-04" db="EMBL/GenBank/DDBJ databases">
        <authorList>
            <consortium name="DOE Joint Genome Institute"/>
            <person name="Kuo A."/>
            <person name="Martino E."/>
            <person name="Perotto S."/>
            <person name="Kohler A."/>
            <person name="Nagy L.G."/>
            <person name="Floudas D."/>
            <person name="Copeland A."/>
            <person name="Barry K.W."/>
            <person name="Cichocki N."/>
            <person name="Veneault-Fourrey C."/>
            <person name="LaButti K."/>
            <person name="Lindquist E.A."/>
            <person name="Lipzen A."/>
            <person name="Lundell T."/>
            <person name="Morin E."/>
            <person name="Murat C."/>
            <person name="Sun H."/>
            <person name="Tunlid A."/>
            <person name="Henrissat B."/>
            <person name="Grigoriev I.V."/>
            <person name="Hibbett D.S."/>
            <person name="Martin F."/>
            <person name="Nordberg H.P."/>
            <person name="Cantor M.N."/>
            <person name="Hua S.X."/>
        </authorList>
    </citation>
    <scope>NUCLEOTIDE SEQUENCE [LARGE SCALE GENOMIC DNA]</scope>
    <source>
        <strain evidence="7 8">Zn</strain>
    </source>
</reference>
<dbReference type="MEROPS" id="S10.014"/>
<dbReference type="GO" id="GO:0006508">
    <property type="term" value="P:proteolysis"/>
    <property type="evidence" value="ECO:0007669"/>
    <property type="project" value="UniProtKB-KW"/>
</dbReference>
<sequence>MKTLYTFLLILLLGLAAAHQDGWTHLQPPYPKLQKRGTFLTNSTSKFWVNGTNIPNVDFDIGESYAGLLPITSKANDSNQLYFWYFPTTNPAAGNEILIWLNGGPGCSSLLGFLDENGPFTWKPGTYQPLQNSWAWTNLTNVVWIDQPVGTGFSVGKPTITDEIMLSAQFLGFWRNFVRTFSLQGWKVYIAGESYAGRYVPYIADAMFNTNDTTNFNIQGTMMNDALISDQTTQYFIPEVAYVNYWNQLFRLNDTFMQYINEAADTCGYTAYMDEYLVFPPPSNPANITLQKCSSLSTEIQAAITLKNPCFDLLLITASCPLLWDVIPPPPYPGYPVYNSTGTANTFFNIPAVKQAINAPADVVWEECTSRNVFVHRIDKSPPPDHGVYSRVIERSNRTVFAHGALDMILLANGTLLSLQNMEWNGAKGFTSQPSDEFYVPPISGLNAFNQAGSGVFGTTHTERGLTFLTVDLAGHTIPQVAPAASYRYLEFLLGRIDSLNSTEPFTTQ</sequence>
<dbReference type="InterPro" id="IPR018202">
    <property type="entry name" value="Ser_caboxypep_ser_AS"/>
</dbReference>
<keyword evidence="3 6" id="KW-0645">Protease</keyword>